<dbReference type="InParanoid" id="G3TVG2"/>
<keyword evidence="7" id="KW-1185">Reference proteome</keyword>
<reference evidence="6 7" key="1">
    <citation type="submission" date="2009-06" db="EMBL/GenBank/DDBJ databases">
        <title>The Genome Sequence of Loxodonta africana (African elephant).</title>
        <authorList>
            <person name="Di Palma F."/>
            <person name="Heiman D."/>
            <person name="Young S."/>
            <person name="Johnson J."/>
            <person name="Lander E.S."/>
            <person name="Lindblad-Toh K."/>
        </authorList>
    </citation>
    <scope>NUCLEOTIDE SEQUENCE [LARGE SCALE GENOMIC DNA]</scope>
    <source>
        <strain evidence="6 7">Isolate ISIS603380</strain>
    </source>
</reference>
<keyword evidence="4" id="KW-0812">Transmembrane</keyword>
<keyword evidence="4" id="KW-1133">Transmembrane helix</keyword>
<feature type="compositionally biased region" description="Low complexity" evidence="3">
    <location>
        <begin position="6"/>
        <end position="23"/>
    </location>
</feature>
<dbReference type="SUPFAM" id="SSF52058">
    <property type="entry name" value="L domain-like"/>
    <property type="match status" value="1"/>
</dbReference>
<dbReference type="InterPro" id="IPR050216">
    <property type="entry name" value="LRR_domain-containing"/>
</dbReference>
<dbReference type="PANTHER" id="PTHR48051:SF64">
    <property type="entry name" value="LEUCINE RICH REPEATS AND CALPONIN HOMOLOGY DOMAIN CONTAINING 4"/>
    <property type="match status" value="1"/>
</dbReference>
<dbReference type="STRING" id="9785.ENSLAFP00000019570"/>
<dbReference type="FunCoup" id="G3TVG2">
    <property type="interactions" value="221"/>
</dbReference>
<feature type="region of interest" description="Disordered" evidence="3">
    <location>
        <begin position="329"/>
        <end position="413"/>
    </location>
</feature>
<dbReference type="InterPro" id="IPR001715">
    <property type="entry name" value="CH_dom"/>
</dbReference>
<dbReference type="CDD" id="cd21273">
    <property type="entry name" value="CH_LRCH4"/>
    <property type="match status" value="1"/>
</dbReference>
<evidence type="ECO:0000259" key="5">
    <source>
        <dbReference type="PROSITE" id="PS50021"/>
    </source>
</evidence>
<dbReference type="Pfam" id="PF13855">
    <property type="entry name" value="LRR_8"/>
    <property type="match status" value="1"/>
</dbReference>
<dbReference type="InterPro" id="IPR003591">
    <property type="entry name" value="Leu-rich_rpt_typical-subtyp"/>
</dbReference>
<feature type="transmembrane region" description="Helical" evidence="4">
    <location>
        <begin position="653"/>
        <end position="672"/>
    </location>
</feature>
<feature type="compositionally biased region" description="Polar residues" evidence="3">
    <location>
        <begin position="441"/>
        <end position="456"/>
    </location>
</feature>
<dbReference type="InterPro" id="IPR032675">
    <property type="entry name" value="LRR_dom_sf"/>
</dbReference>
<accession>G3TVG2</accession>
<feature type="compositionally biased region" description="Basic and acidic residues" evidence="3">
    <location>
        <begin position="385"/>
        <end position="406"/>
    </location>
</feature>
<organism evidence="6 7">
    <name type="scientific">Loxodonta africana</name>
    <name type="common">African elephant</name>
    <dbReference type="NCBI Taxonomy" id="9785"/>
    <lineage>
        <taxon>Eukaryota</taxon>
        <taxon>Metazoa</taxon>
        <taxon>Chordata</taxon>
        <taxon>Craniata</taxon>
        <taxon>Vertebrata</taxon>
        <taxon>Euteleostomi</taxon>
        <taxon>Mammalia</taxon>
        <taxon>Eutheria</taxon>
        <taxon>Afrotheria</taxon>
        <taxon>Proboscidea</taxon>
        <taxon>Elephantidae</taxon>
        <taxon>Loxodonta</taxon>
    </lineage>
</organism>
<gene>
    <name evidence="6" type="primary">LRCH4</name>
</gene>
<dbReference type="SUPFAM" id="SSF47576">
    <property type="entry name" value="Calponin-homology domain, CH-domain"/>
    <property type="match status" value="1"/>
</dbReference>
<dbReference type="InterPro" id="IPR001611">
    <property type="entry name" value="Leu-rich_rpt"/>
</dbReference>
<dbReference type="Pfam" id="PF00307">
    <property type="entry name" value="CH"/>
    <property type="match status" value="1"/>
</dbReference>
<feature type="region of interest" description="Disordered" evidence="3">
    <location>
        <begin position="433"/>
        <end position="456"/>
    </location>
</feature>
<dbReference type="PANTHER" id="PTHR48051">
    <property type="match status" value="1"/>
</dbReference>
<keyword evidence="4" id="KW-0472">Membrane</keyword>
<evidence type="ECO:0000256" key="2">
    <source>
        <dbReference type="ARBA" id="ARBA00022737"/>
    </source>
</evidence>
<protein>
    <submittedName>
        <fullName evidence="6">Leucine rich repeats and calponin homology domain containing 4</fullName>
    </submittedName>
</protein>
<dbReference type="GO" id="GO:0005737">
    <property type="term" value="C:cytoplasm"/>
    <property type="evidence" value="ECO:0007669"/>
    <property type="project" value="TreeGrafter"/>
</dbReference>
<evidence type="ECO:0000256" key="1">
    <source>
        <dbReference type="ARBA" id="ARBA00022614"/>
    </source>
</evidence>
<dbReference type="GeneTree" id="ENSGT00940000161668"/>
<dbReference type="GO" id="GO:0001765">
    <property type="term" value="P:membrane raft assembly"/>
    <property type="evidence" value="ECO:0007669"/>
    <property type="project" value="Ensembl"/>
</dbReference>
<dbReference type="SMART" id="SM00033">
    <property type="entry name" value="CH"/>
    <property type="match status" value="1"/>
</dbReference>
<dbReference type="eggNOG" id="KOG0532">
    <property type="taxonomic scope" value="Eukaryota"/>
</dbReference>
<reference evidence="6" key="3">
    <citation type="submission" date="2025-09" db="UniProtKB">
        <authorList>
            <consortium name="Ensembl"/>
        </authorList>
    </citation>
    <scope>IDENTIFICATION</scope>
    <source>
        <strain evidence="6">Isolate ISIS603380</strain>
    </source>
</reference>
<feature type="region of interest" description="Disordered" evidence="3">
    <location>
        <begin position="490"/>
        <end position="528"/>
    </location>
</feature>
<feature type="compositionally biased region" description="Low complexity" evidence="3">
    <location>
        <begin position="506"/>
        <end position="519"/>
    </location>
</feature>
<evidence type="ECO:0000313" key="6">
    <source>
        <dbReference type="Ensembl" id="ENSLAFP00000019570.1"/>
    </source>
</evidence>
<dbReference type="SMART" id="SM00369">
    <property type="entry name" value="LRR_TYP"/>
    <property type="match status" value="4"/>
</dbReference>
<dbReference type="SMART" id="SM00364">
    <property type="entry name" value="LRR_BAC"/>
    <property type="match status" value="3"/>
</dbReference>
<evidence type="ECO:0000256" key="3">
    <source>
        <dbReference type="SAM" id="MobiDB-lite"/>
    </source>
</evidence>
<dbReference type="GO" id="GO:0034123">
    <property type="term" value="P:positive regulation of toll-like receptor signaling pathway"/>
    <property type="evidence" value="ECO:0007669"/>
    <property type="project" value="Ensembl"/>
</dbReference>
<dbReference type="Gene3D" id="1.10.418.10">
    <property type="entry name" value="Calponin-like domain"/>
    <property type="match status" value="1"/>
</dbReference>
<dbReference type="PROSITE" id="PS51450">
    <property type="entry name" value="LRR"/>
    <property type="match status" value="1"/>
</dbReference>
<dbReference type="InterPro" id="IPR036872">
    <property type="entry name" value="CH_dom_sf"/>
</dbReference>
<dbReference type="FunFam" id="1.10.418.10:FF:000056">
    <property type="entry name" value="leucine-rich repeat and calponin homology domain-containing protein 4 isoform X2"/>
    <property type="match status" value="1"/>
</dbReference>
<feature type="compositionally biased region" description="Basic and acidic residues" evidence="3">
    <location>
        <begin position="357"/>
        <end position="376"/>
    </location>
</feature>
<feature type="region of interest" description="Disordered" evidence="3">
    <location>
        <begin position="6"/>
        <end position="34"/>
    </location>
</feature>
<dbReference type="Gene3D" id="3.80.10.10">
    <property type="entry name" value="Ribonuclease Inhibitor"/>
    <property type="match status" value="1"/>
</dbReference>
<dbReference type="Proteomes" id="UP000007646">
    <property type="component" value="Unassembled WGS sequence"/>
</dbReference>
<dbReference type="GO" id="GO:0005886">
    <property type="term" value="C:plasma membrane"/>
    <property type="evidence" value="ECO:0007669"/>
    <property type="project" value="Ensembl"/>
</dbReference>
<feature type="compositionally biased region" description="Basic and acidic residues" evidence="3">
    <location>
        <begin position="330"/>
        <end position="345"/>
    </location>
</feature>
<dbReference type="OMA" id="RAPKQET"/>
<feature type="region of interest" description="Disordered" evidence="3">
    <location>
        <begin position="268"/>
        <end position="287"/>
    </location>
</feature>
<dbReference type="HOGENOM" id="CLU_008231_2_0_1"/>
<evidence type="ECO:0000313" key="7">
    <source>
        <dbReference type="Proteomes" id="UP000007646"/>
    </source>
</evidence>
<dbReference type="FunFam" id="3.80.10.10:FF:000067">
    <property type="entry name" value="Leucine-rich repeat and calponin homology domain-containing protein 4 isoform 1"/>
    <property type="match status" value="1"/>
</dbReference>
<dbReference type="PROSITE" id="PS50021">
    <property type="entry name" value="CH"/>
    <property type="match status" value="1"/>
</dbReference>
<proteinExistence type="predicted"/>
<feature type="compositionally biased region" description="Acidic residues" evidence="3">
    <location>
        <begin position="346"/>
        <end position="355"/>
    </location>
</feature>
<sequence length="678" mass="72442">MAAAVAAPLAAGGEEAAATTAVPGSQGLPGSRSAERALEEAVATGTLNLSNRRLKQFPRGAARSYDLSDITQAGSWKNPEVGEGPLQQRRSIAHSLTDHILCLLYPASSSLGSLPLLAFARNQLSLLPPYICQLPLRVLIVSNNKLGALPPDIGALGSLRQLDVSSNELQSLPPELCSLPSLRDLNVRRNQLSILPDGLGDFPLVRLDFSCTVSPASRSPSCRLRHLQVILLDSNLCKAPLPGEICLKGKLHIFKYLSTEAGRRRGSALGDLAPSRPPSFSPCPAEDLFPGRRYDGGLDSGFHSVDSGSKRWSGNESTDEFSELSFRISELAREPRGPRERREDSLADGDPEQIDFIDSHVPGEDEDRGAAEEQRPPELSPVAGDGERAPSSRREEPAGEERRRPDTLQCGRSVVWGTPPYSFSSFPKLGIKAAGGGAAAPSTQPTSNSTSKSTATQVGALGGQGALPRAGPALTRPCPLALAPATAPAHRPLGSIQRPNSFLFRSSSQGSSGPSSPDSVLRPRRSPQVLDEKELIAQLRQVLESRLQQPLPEDLAEALANGVILCHLANRLRPRSVPFIHVPSPAVPKLSALKSRKNVESFLEACRKMGVPEADLCSPSDLLQGTTQGLRTTLEAVQWVGDRAPPPLWPPPGLGGFLLFYMALVLLLYVAYTRLLGS</sequence>
<name>G3TVG2_LOXAF</name>
<dbReference type="Ensembl" id="ENSLAFT00000031815.1">
    <property type="protein sequence ID" value="ENSLAFP00000019570.1"/>
    <property type="gene ID" value="ENSLAFG00000028782.1"/>
</dbReference>
<feature type="domain" description="Calponin-homology (CH)" evidence="5">
    <location>
        <begin position="529"/>
        <end position="645"/>
    </location>
</feature>
<dbReference type="AlphaFoldDB" id="G3TVG2"/>
<reference evidence="6" key="2">
    <citation type="submission" date="2025-08" db="UniProtKB">
        <authorList>
            <consortium name="Ensembl"/>
        </authorList>
    </citation>
    <scope>IDENTIFICATION</scope>
    <source>
        <strain evidence="6">Isolate ISIS603380</strain>
    </source>
</reference>
<dbReference type="GO" id="GO:0016605">
    <property type="term" value="C:PML body"/>
    <property type="evidence" value="ECO:0007669"/>
    <property type="project" value="Ensembl"/>
</dbReference>
<evidence type="ECO:0000256" key="4">
    <source>
        <dbReference type="SAM" id="Phobius"/>
    </source>
</evidence>
<keyword evidence="2" id="KW-0677">Repeat</keyword>
<keyword evidence="1" id="KW-0433">Leucine-rich repeat</keyword>